<gene>
    <name evidence="1" type="ORF">NT03LS_0525</name>
</gene>
<accession>E3ZM82</accession>
<proteinExistence type="predicted"/>
<dbReference type="HOGENOM" id="CLU_3321617_0_0_9"/>
<protein>
    <submittedName>
        <fullName evidence="1">Penicillin-binding protein</fullName>
    </submittedName>
</protein>
<dbReference type="Proteomes" id="UP000004302">
    <property type="component" value="Chromosome"/>
</dbReference>
<comment type="caution">
    <text evidence="1">The sequence shown here is derived from an EMBL/GenBank/DDBJ whole genome shotgun (WGS) entry which is preliminary data.</text>
</comment>
<sequence length="39" mass="4301">FDADNPDYLMVGMIENVKGRGGSGLVIDKLKPVIESMYK</sequence>
<evidence type="ECO:0000313" key="1">
    <source>
        <dbReference type="EMBL" id="EFS01273.1"/>
    </source>
</evidence>
<organism evidence="1">
    <name type="scientific">Listeria seeligeri FSL N1-067</name>
    <dbReference type="NCBI Taxonomy" id="702453"/>
    <lineage>
        <taxon>Bacteria</taxon>
        <taxon>Bacillati</taxon>
        <taxon>Bacillota</taxon>
        <taxon>Bacilli</taxon>
        <taxon>Bacillales</taxon>
        <taxon>Listeriaceae</taxon>
        <taxon>Listeria</taxon>
    </lineage>
</organism>
<name>E3ZM82_LISSE</name>
<dbReference type="EMBL" id="ADXJ01000204">
    <property type="protein sequence ID" value="EFS01273.1"/>
    <property type="molecule type" value="Genomic_DNA"/>
</dbReference>
<dbReference type="AlphaFoldDB" id="E3ZM82"/>
<feature type="non-terminal residue" evidence="1">
    <location>
        <position position="1"/>
    </location>
</feature>
<reference evidence="1" key="1">
    <citation type="journal article" date="2010" name="Microbiol. Resour. Announc.">
        <title>Comparative genomics of the bacterial genus Listeria: Genome evolution is characterized by limited gene acquisition and limited gene loss.</title>
        <authorList>
            <person name="den Bakker H.C."/>
            <person name="Cummings C.A."/>
            <person name="Ferreira V."/>
            <person name="Vatta P."/>
            <person name="Orsi R.H."/>
            <person name="Degoricija L."/>
            <person name="Barker M."/>
            <person name="Petrauskene O."/>
            <person name="Furtado M.R."/>
            <person name="Wiedmann M."/>
        </authorList>
    </citation>
    <scope>NUCLEOTIDE SEQUENCE [LARGE SCALE GENOMIC DNA]</scope>
    <source>
        <strain evidence="1">FSL N1-067</strain>
    </source>
</reference>